<evidence type="ECO:0000259" key="3">
    <source>
        <dbReference type="Pfam" id="PF00675"/>
    </source>
</evidence>
<comment type="caution">
    <text evidence="5">The sequence shown here is derived from an EMBL/GenBank/DDBJ whole genome shotgun (WGS) entry which is preliminary data.</text>
</comment>
<reference evidence="5 6" key="1">
    <citation type="submission" date="2014-01" db="EMBL/GenBank/DDBJ databases">
        <title>Plasmidome dynamics in the species complex Clostridium novyi sensu lato converts strains of independent lineages into distinctly different pathogens.</title>
        <authorList>
            <person name="Skarin H."/>
            <person name="Segerman B."/>
        </authorList>
    </citation>
    <scope>NUCLEOTIDE SEQUENCE [LARGE SCALE GENOMIC DNA]</scope>
    <source>
        <strain evidence="5 6">4552</strain>
    </source>
</reference>
<feature type="domain" description="Peptidase M16 N-terminal" evidence="3">
    <location>
        <begin position="23"/>
        <end position="164"/>
    </location>
</feature>
<evidence type="ECO:0000259" key="4">
    <source>
        <dbReference type="Pfam" id="PF05193"/>
    </source>
</evidence>
<evidence type="ECO:0000313" key="6">
    <source>
        <dbReference type="Proteomes" id="UP000030012"/>
    </source>
</evidence>
<protein>
    <submittedName>
        <fullName evidence="5">Peptidase M16</fullName>
    </submittedName>
</protein>
<evidence type="ECO:0000256" key="1">
    <source>
        <dbReference type="ARBA" id="ARBA00007261"/>
    </source>
</evidence>
<dbReference type="EMBL" id="JENJ01000023">
    <property type="protein sequence ID" value="KGM96380.1"/>
    <property type="molecule type" value="Genomic_DNA"/>
</dbReference>
<dbReference type="SUPFAM" id="SSF63411">
    <property type="entry name" value="LuxS/MPP-like metallohydrolase"/>
    <property type="match status" value="2"/>
</dbReference>
<organism evidence="5 6">
    <name type="scientific">Clostridium novyi A str. 4552</name>
    <dbReference type="NCBI Taxonomy" id="1444289"/>
    <lineage>
        <taxon>Bacteria</taxon>
        <taxon>Bacillati</taxon>
        <taxon>Bacillota</taxon>
        <taxon>Clostridia</taxon>
        <taxon>Eubacteriales</taxon>
        <taxon>Clostridiaceae</taxon>
        <taxon>Clostridium</taxon>
    </lineage>
</organism>
<dbReference type="PANTHER" id="PTHR11851:SF49">
    <property type="entry name" value="MITOCHONDRIAL-PROCESSING PEPTIDASE SUBUNIT ALPHA"/>
    <property type="match status" value="1"/>
</dbReference>
<dbReference type="GO" id="GO:0006508">
    <property type="term" value="P:proteolysis"/>
    <property type="evidence" value="ECO:0007669"/>
    <property type="project" value="InterPro"/>
</dbReference>
<dbReference type="PANTHER" id="PTHR11851">
    <property type="entry name" value="METALLOPROTEASE"/>
    <property type="match status" value="1"/>
</dbReference>
<dbReference type="GO" id="GO:0004222">
    <property type="term" value="F:metalloendopeptidase activity"/>
    <property type="evidence" value="ECO:0007669"/>
    <property type="project" value="InterPro"/>
</dbReference>
<dbReference type="InterPro" id="IPR011249">
    <property type="entry name" value="Metalloenz_LuxS/M16"/>
</dbReference>
<dbReference type="InterPro" id="IPR001431">
    <property type="entry name" value="Pept_M16_Zn_BS"/>
</dbReference>
<dbReference type="InterPro" id="IPR050361">
    <property type="entry name" value="MPP/UQCRC_Complex"/>
</dbReference>
<dbReference type="AlphaFoldDB" id="A0A0A0I9S9"/>
<dbReference type="InterPro" id="IPR011765">
    <property type="entry name" value="Pept_M16_N"/>
</dbReference>
<proteinExistence type="inferred from homology"/>
<comment type="similarity">
    <text evidence="1 2">Belongs to the peptidase M16 family.</text>
</comment>
<dbReference type="InterPro" id="IPR007863">
    <property type="entry name" value="Peptidase_M16_C"/>
</dbReference>
<name>A0A0A0I9S9_CLONO</name>
<evidence type="ECO:0000313" key="5">
    <source>
        <dbReference type="EMBL" id="KGM96380.1"/>
    </source>
</evidence>
<dbReference type="RefSeq" id="WP_039254910.1">
    <property type="nucleotide sequence ID" value="NZ_JENJ01000023.1"/>
</dbReference>
<dbReference type="Gene3D" id="3.30.830.10">
    <property type="entry name" value="Metalloenzyme, LuxS/M16 peptidase-like"/>
    <property type="match status" value="2"/>
</dbReference>
<dbReference type="Proteomes" id="UP000030012">
    <property type="component" value="Unassembled WGS sequence"/>
</dbReference>
<dbReference type="GO" id="GO:0046872">
    <property type="term" value="F:metal ion binding"/>
    <property type="evidence" value="ECO:0007669"/>
    <property type="project" value="InterPro"/>
</dbReference>
<evidence type="ECO:0000256" key="2">
    <source>
        <dbReference type="RuleBase" id="RU004447"/>
    </source>
</evidence>
<dbReference type="OrthoDB" id="9811314at2"/>
<gene>
    <name evidence="5" type="ORF">Z968_06585</name>
</gene>
<dbReference type="Pfam" id="PF00675">
    <property type="entry name" value="Peptidase_M16"/>
    <property type="match status" value="1"/>
</dbReference>
<accession>A0A0A0I9S9</accession>
<dbReference type="Pfam" id="PF05193">
    <property type="entry name" value="Peptidase_M16_C"/>
    <property type="match status" value="1"/>
</dbReference>
<feature type="domain" description="Peptidase M16 C-terminal" evidence="4">
    <location>
        <begin position="170"/>
        <end position="334"/>
    </location>
</feature>
<dbReference type="PROSITE" id="PS00143">
    <property type="entry name" value="INSULINASE"/>
    <property type="match status" value="1"/>
</dbReference>
<sequence>MDKSIFDLNKYTLENGINLITIKKDTQLASINLGVKIGSIYENIENRGIAHFVEHMLFKGTNNRNNEKLNEELEARAGEYNAYTDYTSTVYSITALREEFIKSLELISDMVKNSNFPEEEIEKERGVILAEIRTSRDDIEDYSYRKTMEYAFKESPIRINTIGTDKSVKSFNRETLVNFYNSYYVPNNVYITVVSSMEHDEVLKLVQKYFLNWDSKEVLRENIICEKNIPLKKVSYKKDIEQSTIIYLYTFHNLSKKEELALRILNYKLGESANSLLFRKLREEKGLAYDVYSELDATKNVKILNIYTAVNEEDVDESINVIDKTINDIINKKIILDDTSIALMKKVLKTAVVQTLEDATELGNYILHQVMDNEDIYEFVDDMKSMKTIKGEDIYNVARKVLNNPTIHILLSEKSDK</sequence>